<gene>
    <name evidence="3" type="ORF">GIW81_06585</name>
</gene>
<keyword evidence="4" id="KW-1185">Reference proteome</keyword>
<evidence type="ECO:0000313" key="3">
    <source>
        <dbReference type="EMBL" id="MTD94002.1"/>
    </source>
</evidence>
<evidence type="ECO:0000256" key="1">
    <source>
        <dbReference type="SAM" id="SignalP"/>
    </source>
</evidence>
<organism evidence="3 4">
    <name type="scientific">Hyphomicrobium album</name>
    <dbReference type="NCBI Taxonomy" id="2665159"/>
    <lineage>
        <taxon>Bacteria</taxon>
        <taxon>Pseudomonadati</taxon>
        <taxon>Pseudomonadota</taxon>
        <taxon>Alphaproteobacteria</taxon>
        <taxon>Hyphomicrobiales</taxon>
        <taxon>Hyphomicrobiaceae</taxon>
        <taxon>Hyphomicrobium</taxon>
    </lineage>
</organism>
<name>A0A6I3KJT9_9HYPH</name>
<feature type="chain" id="PRO_5026331946" evidence="1">
    <location>
        <begin position="22"/>
        <end position="120"/>
    </location>
</feature>
<evidence type="ECO:0000313" key="4">
    <source>
        <dbReference type="Proteomes" id="UP000440694"/>
    </source>
</evidence>
<sequence>MWRRGVGLLCALVMAAAPCAAQDACYAAGEDGAIAEGRLIERDDAIILKLPKPICLKGCEDSDNVPASGEIHVYALDDGLQKTLRSLIGKDVHLRGSFMGAHTQHHKAPIVMQVQEADEI</sequence>
<keyword evidence="1" id="KW-0732">Signal</keyword>
<dbReference type="Pfam" id="PF14485">
    <property type="entry name" value="DUF4431"/>
    <property type="match status" value="1"/>
</dbReference>
<dbReference type="EMBL" id="WMBQ01000001">
    <property type="protein sequence ID" value="MTD94002.1"/>
    <property type="molecule type" value="Genomic_DNA"/>
</dbReference>
<evidence type="ECO:0000259" key="2">
    <source>
        <dbReference type="Pfam" id="PF14485"/>
    </source>
</evidence>
<accession>A0A6I3KJT9</accession>
<feature type="domain" description="DUF4431" evidence="2">
    <location>
        <begin position="71"/>
        <end position="115"/>
    </location>
</feature>
<dbReference type="Proteomes" id="UP000440694">
    <property type="component" value="Unassembled WGS sequence"/>
</dbReference>
<comment type="caution">
    <text evidence="3">The sequence shown here is derived from an EMBL/GenBank/DDBJ whole genome shotgun (WGS) entry which is preliminary data.</text>
</comment>
<reference evidence="3 4" key="1">
    <citation type="submission" date="2019-11" db="EMBL/GenBank/DDBJ databases">
        <title>Identification of a novel strain.</title>
        <authorList>
            <person name="Xu Q."/>
            <person name="Wang G."/>
        </authorList>
    </citation>
    <scope>NUCLEOTIDE SEQUENCE [LARGE SCALE GENOMIC DNA]</scope>
    <source>
        <strain evidence="4">xq</strain>
    </source>
</reference>
<dbReference type="AlphaFoldDB" id="A0A6I3KJT9"/>
<protein>
    <submittedName>
        <fullName evidence="3">DUF4431 domain-containing protein</fullName>
    </submittedName>
</protein>
<proteinExistence type="predicted"/>
<dbReference type="InterPro" id="IPR027826">
    <property type="entry name" value="DUF4431"/>
</dbReference>
<feature type="signal peptide" evidence="1">
    <location>
        <begin position="1"/>
        <end position="21"/>
    </location>
</feature>